<dbReference type="Proteomes" id="UP000029833">
    <property type="component" value="Unassembled WGS sequence"/>
</dbReference>
<proteinExistence type="predicted"/>
<evidence type="ECO:0000256" key="1">
    <source>
        <dbReference type="SAM" id="MobiDB-lite"/>
    </source>
</evidence>
<gene>
    <name evidence="2" type="ORF">Q760_08930</name>
</gene>
<sequence>MSTDRTRAPEQHPQAPTSGPRRSVSAPTQARR</sequence>
<evidence type="ECO:0000313" key="3">
    <source>
        <dbReference type="Proteomes" id="UP000029833"/>
    </source>
</evidence>
<evidence type="ECO:0000313" key="2">
    <source>
        <dbReference type="EMBL" id="KGM00436.1"/>
    </source>
</evidence>
<reference evidence="2 3" key="1">
    <citation type="submission" date="2013-10" db="EMBL/GenBank/DDBJ databases">
        <authorList>
            <person name="Wang G."/>
            <person name="Zhuang W."/>
        </authorList>
    </citation>
    <scope>NUCLEOTIDE SEQUENCE [LARGE SCALE GENOMIC DNA]</scope>
    <source>
        <strain evidence="2 3">DSM 20118</strain>
    </source>
</reference>
<feature type="compositionally biased region" description="Basic and acidic residues" evidence="1">
    <location>
        <begin position="1"/>
        <end position="10"/>
    </location>
</feature>
<accession>A0A0A0B580</accession>
<protein>
    <submittedName>
        <fullName evidence="2">Uncharacterized protein</fullName>
    </submittedName>
</protein>
<organism evidence="2 3">
    <name type="scientific">Cellulomonas cellasea DSM 20118</name>
    <dbReference type="NCBI Taxonomy" id="1408250"/>
    <lineage>
        <taxon>Bacteria</taxon>
        <taxon>Bacillati</taxon>
        <taxon>Actinomycetota</taxon>
        <taxon>Actinomycetes</taxon>
        <taxon>Micrococcales</taxon>
        <taxon>Cellulomonadaceae</taxon>
        <taxon>Cellulomonas</taxon>
    </lineage>
</organism>
<dbReference type="EMBL" id="AXNT01000206">
    <property type="protein sequence ID" value="KGM00436.1"/>
    <property type="molecule type" value="Genomic_DNA"/>
</dbReference>
<name>A0A0A0B580_9CELL</name>
<feature type="region of interest" description="Disordered" evidence="1">
    <location>
        <begin position="1"/>
        <end position="32"/>
    </location>
</feature>
<keyword evidence="3" id="KW-1185">Reference proteome</keyword>
<dbReference type="AlphaFoldDB" id="A0A0A0B580"/>
<comment type="caution">
    <text evidence="2">The sequence shown here is derived from an EMBL/GenBank/DDBJ whole genome shotgun (WGS) entry which is preliminary data.</text>
</comment>